<proteinExistence type="predicted"/>
<evidence type="ECO:0000259" key="2">
    <source>
        <dbReference type="Pfam" id="PF00112"/>
    </source>
</evidence>
<gene>
    <name evidence="3" type="ORF">POM88_037200</name>
</gene>
<protein>
    <recommendedName>
        <fullName evidence="2">Peptidase C1A papain C-terminal domain-containing protein</fullName>
    </recommendedName>
</protein>
<dbReference type="AlphaFoldDB" id="A0AAD8HQN0"/>
<name>A0AAD8HQN0_9APIA</name>
<dbReference type="Proteomes" id="UP001237642">
    <property type="component" value="Unassembled WGS sequence"/>
</dbReference>
<keyword evidence="1" id="KW-0472">Membrane</keyword>
<evidence type="ECO:0000256" key="1">
    <source>
        <dbReference type="SAM" id="Phobius"/>
    </source>
</evidence>
<keyword evidence="1" id="KW-1133">Transmembrane helix</keyword>
<dbReference type="EMBL" id="JAUIZM010000008">
    <property type="protein sequence ID" value="KAK1371108.1"/>
    <property type="molecule type" value="Genomic_DNA"/>
</dbReference>
<feature type="transmembrane region" description="Helical" evidence="1">
    <location>
        <begin position="292"/>
        <end position="320"/>
    </location>
</feature>
<dbReference type="Gene3D" id="3.90.70.10">
    <property type="entry name" value="Cysteine proteinases"/>
    <property type="match status" value="1"/>
</dbReference>
<keyword evidence="4" id="KW-1185">Reference proteome</keyword>
<keyword evidence="1" id="KW-0812">Transmembrane</keyword>
<evidence type="ECO:0000313" key="3">
    <source>
        <dbReference type="EMBL" id="KAK1371108.1"/>
    </source>
</evidence>
<dbReference type="InterPro" id="IPR038765">
    <property type="entry name" value="Papain-like_cys_pep_sf"/>
</dbReference>
<reference evidence="3" key="1">
    <citation type="submission" date="2023-02" db="EMBL/GenBank/DDBJ databases">
        <title>Genome of toxic invasive species Heracleum sosnowskyi carries increased number of genes despite the absence of recent whole-genome duplications.</title>
        <authorList>
            <person name="Schelkunov M."/>
            <person name="Shtratnikova V."/>
            <person name="Makarenko M."/>
            <person name="Klepikova A."/>
            <person name="Omelchenko D."/>
            <person name="Novikova G."/>
            <person name="Obukhova E."/>
            <person name="Bogdanov V."/>
            <person name="Penin A."/>
            <person name="Logacheva M."/>
        </authorList>
    </citation>
    <scope>NUCLEOTIDE SEQUENCE</scope>
    <source>
        <strain evidence="3">Hsosn_3</strain>
        <tissue evidence="3">Leaf</tissue>
    </source>
</reference>
<evidence type="ECO:0000313" key="4">
    <source>
        <dbReference type="Proteomes" id="UP001237642"/>
    </source>
</evidence>
<dbReference type="InterPro" id="IPR000668">
    <property type="entry name" value="Peptidase_C1A_C"/>
</dbReference>
<sequence>MGTDHPPLCWKVLKNWRAELPCDSPIQNQFHSSQCWNLSIAKCVKAVAYCEGNPLPDDISNNEIREWLPFIRTAFDSNYDPPAHVDVNATTWPAYHKASLSHIFQYLKCYGTHFKTSYRYESVVANNCNLFSMKRFLSMRTESPKRVFIDTFRLVNYVKAIPIVKEKHPVVGSLFANYPEFREYKAYDILSPNRPINKKTNLPYPGDHIVYIIGYGYVVRNDGEKIECFLIENTWGDKWGYKGLAMVPVTLFTGVGYPKGVKRLLGCVAFGKLDEIASAFTCRPLHMRFMQFMYAILVEALLFLGSNQFGICLLVCSIAFTVQDVALWICWSTGSSDDFYAISRGFPVWVSACILSNLKAM</sequence>
<organism evidence="3 4">
    <name type="scientific">Heracleum sosnowskyi</name>
    <dbReference type="NCBI Taxonomy" id="360622"/>
    <lineage>
        <taxon>Eukaryota</taxon>
        <taxon>Viridiplantae</taxon>
        <taxon>Streptophyta</taxon>
        <taxon>Embryophyta</taxon>
        <taxon>Tracheophyta</taxon>
        <taxon>Spermatophyta</taxon>
        <taxon>Magnoliopsida</taxon>
        <taxon>eudicotyledons</taxon>
        <taxon>Gunneridae</taxon>
        <taxon>Pentapetalae</taxon>
        <taxon>asterids</taxon>
        <taxon>campanulids</taxon>
        <taxon>Apiales</taxon>
        <taxon>Apiaceae</taxon>
        <taxon>Apioideae</taxon>
        <taxon>apioid superclade</taxon>
        <taxon>Tordylieae</taxon>
        <taxon>Tordyliinae</taxon>
        <taxon>Heracleum</taxon>
    </lineage>
</organism>
<comment type="caution">
    <text evidence="3">The sequence shown here is derived from an EMBL/GenBank/DDBJ whole genome shotgun (WGS) entry which is preliminary data.</text>
</comment>
<reference evidence="3" key="2">
    <citation type="submission" date="2023-05" db="EMBL/GenBank/DDBJ databases">
        <authorList>
            <person name="Schelkunov M.I."/>
        </authorList>
    </citation>
    <scope>NUCLEOTIDE SEQUENCE</scope>
    <source>
        <strain evidence="3">Hsosn_3</strain>
        <tissue evidence="3">Leaf</tissue>
    </source>
</reference>
<dbReference type="GO" id="GO:0008234">
    <property type="term" value="F:cysteine-type peptidase activity"/>
    <property type="evidence" value="ECO:0007669"/>
    <property type="project" value="InterPro"/>
</dbReference>
<accession>A0AAD8HQN0</accession>
<dbReference type="SUPFAM" id="SSF54001">
    <property type="entry name" value="Cysteine proteinases"/>
    <property type="match status" value="1"/>
</dbReference>
<dbReference type="Pfam" id="PF00112">
    <property type="entry name" value="Peptidase_C1"/>
    <property type="match status" value="1"/>
</dbReference>
<dbReference type="GO" id="GO:0006508">
    <property type="term" value="P:proteolysis"/>
    <property type="evidence" value="ECO:0007669"/>
    <property type="project" value="InterPro"/>
</dbReference>
<feature type="domain" description="Peptidase C1A papain C-terminal" evidence="2">
    <location>
        <begin position="101"/>
        <end position="245"/>
    </location>
</feature>